<keyword evidence="10 14" id="KW-1133">Transmembrane helix</keyword>
<dbReference type="GO" id="GO:0051707">
    <property type="term" value="P:response to other organism"/>
    <property type="evidence" value="ECO:0007669"/>
    <property type="project" value="UniProtKB-ARBA"/>
</dbReference>
<dbReference type="OrthoDB" id="676979at2759"/>
<keyword evidence="8" id="KW-0547">Nucleotide-binding</keyword>
<keyword evidence="12" id="KW-0675">Receptor</keyword>
<dbReference type="InterPro" id="IPR003591">
    <property type="entry name" value="Leu-rich_rpt_typical-subtyp"/>
</dbReference>
<dbReference type="InterPro" id="IPR013210">
    <property type="entry name" value="LRR_N_plant-typ"/>
</dbReference>
<dbReference type="SMART" id="SM00369">
    <property type="entry name" value="LRR_TYP"/>
    <property type="match status" value="4"/>
</dbReference>
<dbReference type="Gene3D" id="3.30.200.20">
    <property type="entry name" value="Phosphorylase Kinase, domain 1"/>
    <property type="match status" value="1"/>
</dbReference>
<feature type="domain" description="Protein kinase" evidence="16">
    <location>
        <begin position="618"/>
        <end position="892"/>
    </location>
</feature>
<dbReference type="FunFam" id="3.80.10.10:FF:000275">
    <property type="entry name" value="Leucine-rich repeat receptor-like protein kinase"/>
    <property type="match status" value="1"/>
</dbReference>
<keyword evidence="4" id="KW-0433">Leucine-rich repeat</keyword>
<evidence type="ECO:0000256" key="8">
    <source>
        <dbReference type="ARBA" id="ARBA00022741"/>
    </source>
</evidence>
<evidence type="ECO:0000256" key="4">
    <source>
        <dbReference type="ARBA" id="ARBA00022614"/>
    </source>
</evidence>
<dbReference type="GO" id="GO:0016020">
    <property type="term" value="C:membrane"/>
    <property type="evidence" value="ECO:0007669"/>
    <property type="project" value="UniProtKB-SubCell"/>
</dbReference>
<dbReference type="InterPro" id="IPR011009">
    <property type="entry name" value="Kinase-like_dom_sf"/>
</dbReference>
<evidence type="ECO:0000256" key="6">
    <source>
        <dbReference type="ARBA" id="ARBA00022729"/>
    </source>
</evidence>
<dbReference type="PROSITE" id="PS00108">
    <property type="entry name" value="PROTEIN_KINASE_ST"/>
    <property type="match status" value="1"/>
</dbReference>
<dbReference type="InterPro" id="IPR000719">
    <property type="entry name" value="Prot_kinase_dom"/>
</dbReference>
<dbReference type="FunFam" id="3.80.10.10:FF:000095">
    <property type="entry name" value="LRR receptor-like serine/threonine-protein kinase GSO1"/>
    <property type="match status" value="1"/>
</dbReference>
<keyword evidence="13" id="KW-0325">Glycoprotein</keyword>
<dbReference type="InterPro" id="IPR051716">
    <property type="entry name" value="Plant_RL_S/T_kinase"/>
</dbReference>
<evidence type="ECO:0000256" key="10">
    <source>
        <dbReference type="ARBA" id="ARBA00022989"/>
    </source>
</evidence>
<dbReference type="Gene3D" id="3.80.10.10">
    <property type="entry name" value="Ribonuclease Inhibitor"/>
    <property type="match status" value="5"/>
</dbReference>
<evidence type="ECO:0000256" key="13">
    <source>
        <dbReference type="ARBA" id="ARBA00023180"/>
    </source>
</evidence>
<evidence type="ECO:0000256" key="9">
    <source>
        <dbReference type="ARBA" id="ARBA00022840"/>
    </source>
</evidence>
<feature type="chain" id="PRO_5023872205" description="Protein kinase domain-containing protein" evidence="15">
    <location>
        <begin position="24"/>
        <end position="897"/>
    </location>
</feature>
<dbReference type="PROSITE" id="PS50011">
    <property type="entry name" value="PROTEIN_KINASE_DOM"/>
    <property type="match status" value="1"/>
</dbReference>
<dbReference type="Pfam" id="PF00069">
    <property type="entry name" value="Pkinase"/>
    <property type="match status" value="1"/>
</dbReference>
<dbReference type="FunFam" id="3.80.10.10:FF:001319">
    <property type="entry name" value="Leucine-rich repeat receptor-like protein kinase TDR"/>
    <property type="match status" value="1"/>
</dbReference>
<accession>A0A5J5B2C7</accession>
<keyword evidence="9" id="KW-0067">ATP-binding</keyword>
<evidence type="ECO:0000256" key="5">
    <source>
        <dbReference type="ARBA" id="ARBA00022692"/>
    </source>
</evidence>
<keyword evidence="11 14" id="KW-0472">Membrane</keyword>
<name>A0A5J5B2C7_9ASTE</name>
<dbReference type="PANTHER" id="PTHR48053">
    <property type="entry name" value="LEUCINE RICH REPEAT FAMILY PROTEIN, EXPRESSED"/>
    <property type="match status" value="1"/>
</dbReference>
<dbReference type="PRINTS" id="PR00019">
    <property type="entry name" value="LEURICHRPT"/>
</dbReference>
<comment type="similarity">
    <text evidence="3">Belongs to the RLP family.</text>
</comment>
<evidence type="ECO:0000256" key="1">
    <source>
        <dbReference type="ARBA" id="ARBA00004479"/>
    </source>
</evidence>
<comment type="subcellular location">
    <subcellularLocation>
        <location evidence="1">Membrane</location>
        <topology evidence="1">Single-pass type I membrane protein</topology>
    </subcellularLocation>
</comment>
<reference evidence="17 18" key="1">
    <citation type="submission" date="2019-09" db="EMBL/GenBank/DDBJ databases">
        <title>A chromosome-level genome assembly of the Chinese tupelo Nyssa sinensis.</title>
        <authorList>
            <person name="Yang X."/>
            <person name="Kang M."/>
            <person name="Yang Y."/>
            <person name="Xiong H."/>
            <person name="Wang M."/>
            <person name="Zhang Z."/>
            <person name="Wang Z."/>
            <person name="Wu H."/>
            <person name="Ma T."/>
            <person name="Liu J."/>
            <person name="Xi Z."/>
        </authorList>
    </citation>
    <scope>NUCLEOTIDE SEQUENCE [LARGE SCALE GENOMIC DNA]</scope>
    <source>
        <strain evidence="17">J267</strain>
        <tissue evidence="17">Leaf</tissue>
    </source>
</reference>
<dbReference type="EMBL" id="CM018040">
    <property type="protein sequence ID" value="KAA8535291.1"/>
    <property type="molecule type" value="Genomic_DNA"/>
</dbReference>
<evidence type="ECO:0000259" key="16">
    <source>
        <dbReference type="PROSITE" id="PS50011"/>
    </source>
</evidence>
<comment type="similarity">
    <text evidence="2">Belongs to the protein kinase superfamily. Ser/Thr protein kinase family.</text>
</comment>
<organism evidence="17 18">
    <name type="scientific">Nyssa sinensis</name>
    <dbReference type="NCBI Taxonomy" id="561372"/>
    <lineage>
        <taxon>Eukaryota</taxon>
        <taxon>Viridiplantae</taxon>
        <taxon>Streptophyta</taxon>
        <taxon>Embryophyta</taxon>
        <taxon>Tracheophyta</taxon>
        <taxon>Spermatophyta</taxon>
        <taxon>Magnoliopsida</taxon>
        <taxon>eudicotyledons</taxon>
        <taxon>Gunneridae</taxon>
        <taxon>Pentapetalae</taxon>
        <taxon>asterids</taxon>
        <taxon>Cornales</taxon>
        <taxon>Nyssaceae</taxon>
        <taxon>Nyssa</taxon>
    </lineage>
</organism>
<proteinExistence type="inferred from homology"/>
<dbReference type="Proteomes" id="UP000325577">
    <property type="component" value="Linkage Group LG17"/>
</dbReference>
<feature type="signal peptide" evidence="15">
    <location>
        <begin position="1"/>
        <end position="23"/>
    </location>
</feature>
<keyword evidence="18" id="KW-1185">Reference proteome</keyword>
<dbReference type="Pfam" id="PF13855">
    <property type="entry name" value="LRR_8"/>
    <property type="match status" value="2"/>
</dbReference>
<dbReference type="Pfam" id="PF00560">
    <property type="entry name" value="LRR_1"/>
    <property type="match status" value="4"/>
</dbReference>
<evidence type="ECO:0000256" key="15">
    <source>
        <dbReference type="SAM" id="SignalP"/>
    </source>
</evidence>
<dbReference type="GO" id="GO:0005524">
    <property type="term" value="F:ATP binding"/>
    <property type="evidence" value="ECO:0007669"/>
    <property type="project" value="UniProtKB-KW"/>
</dbReference>
<sequence>MEIPSYLYFNLLLALVLISAVSAIDPFSEALLSLKSELLDDSNSLTDWFVPSGENPFDKIYACSWSGVTCDKNSTIVIGLDLSMKNLGGAISGKQFNLFNDLVDLNLSFNSFSEKLPLGIFNLTNLRSLDISRNNFSGHFPNGISNLHHLVVLDAFSNSFSGPLPAEVSQLQSLKVINFAGSYFSGPIPSEYGSFKSLEFIHLAGNFLSGNIPPELGNLKTVTHMEIGYNTYQGSIPWQLGNMSELQYLDIAGANLSGLIPRQLSNLTKLQSLFLFKNQLTGLIPWEFSKIIPLTSLDLSDNQLSGSIPESFAELKNLKLLSFMYNDMSGSVPDAIAELPSLDTLASMEQFLHWVTSMELGKEFKTQICGCFNKQFHWWHSTRYMQRNRFTGGIPTDISQASKLQYFNVSNNPELGGNIPAKTWSLPLLQNFSASSCNISGNLPPFQSCELISVIELNMNNLFGTVPQSVSKCQALEWIDLSENNLIGHIPKELASLPNLHVLDLSHNNVSGFIPVNFGNSSSLVLLNVSFNDISGSIPSEKMFRMMGSSAFVGNPKLCGEPLKHCHDTKEFRNEFELGSKRTQKLAWVLITSAVVVLFVTVSVFGILYFRRGSKHQWKMVSFIGLPQFTANDVLRSLNSVESMETMPPLSSSVCKAVLPTGITVSVKKIEWNAKKMKVTSEFINQMGTARHKNLIRLLGFCYNKHLVYLLYDYLPNGNLTEKIRMKIDWVVKYKTVIGVARGLCFLHHDCYPAIPHGDLKASNIVFDENMEPHLAEFGIKFLEQWNEGSFLAKTGEFNTAIKEELTMDIYNFGEVILEILLNSRLTNAGGSIHDKPREVLLREIYHENGVGSANSFQEEIKLVLEVALLCTRSRPSDRPSMEEALKLLIGLKPQRK</sequence>
<dbReference type="GO" id="GO:0006952">
    <property type="term" value="P:defense response"/>
    <property type="evidence" value="ECO:0007669"/>
    <property type="project" value="UniProtKB-ARBA"/>
</dbReference>
<keyword evidence="7" id="KW-0677">Repeat</keyword>
<dbReference type="SUPFAM" id="SSF52058">
    <property type="entry name" value="L domain-like"/>
    <property type="match status" value="2"/>
</dbReference>
<dbReference type="Gene3D" id="1.10.510.10">
    <property type="entry name" value="Transferase(Phosphotransferase) domain 1"/>
    <property type="match status" value="1"/>
</dbReference>
<evidence type="ECO:0000256" key="3">
    <source>
        <dbReference type="ARBA" id="ARBA00009592"/>
    </source>
</evidence>
<dbReference type="SUPFAM" id="SSF56112">
    <property type="entry name" value="Protein kinase-like (PK-like)"/>
    <property type="match status" value="1"/>
</dbReference>
<dbReference type="InterPro" id="IPR008271">
    <property type="entry name" value="Ser/Thr_kinase_AS"/>
</dbReference>
<evidence type="ECO:0000256" key="11">
    <source>
        <dbReference type="ARBA" id="ARBA00023136"/>
    </source>
</evidence>
<keyword evidence="5 14" id="KW-0812">Transmembrane</keyword>
<gene>
    <name evidence="17" type="ORF">F0562_030294</name>
</gene>
<dbReference type="InterPro" id="IPR001611">
    <property type="entry name" value="Leu-rich_rpt"/>
</dbReference>
<dbReference type="SMART" id="SM00220">
    <property type="entry name" value="S_TKc"/>
    <property type="match status" value="1"/>
</dbReference>
<evidence type="ECO:0000256" key="7">
    <source>
        <dbReference type="ARBA" id="ARBA00022737"/>
    </source>
</evidence>
<evidence type="ECO:0000313" key="17">
    <source>
        <dbReference type="EMBL" id="KAA8535291.1"/>
    </source>
</evidence>
<dbReference type="FunFam" id="3.30.200.20:FF:001006">
    <property type="entry name" value="Leucine-rich repeat receptor-like protein kinase TDR"/>
    <property type="match status" value="1"/>
</dbReference>
<dbReference type="AlphaFoldDB" id="A0A5J5B2C7"/>
<feature type="transmembrane region" description="Helical" evidence="14">
    <location>
        <begin position="586"/>
        <end position="610"/>
    </location>
</feature>
<evidence type="ECO:0000313" key="18">
    <source>
        <dbReference type="Proteomes" id="UP000325577"/>
    </source>
</evidence>
<keyword evidence="6 15" id="KW-0732">Signal</keyword>
<dbReference type="PANTHER" id="PTHR48053:SF71">
    <property type="entry name" value="LEUCINE RICH REPEAT FAMILY PROTEIN, EXPRESSED"/>
    <property type="match status" value="1"/>
</dbReference>
<evidence type="ECO:0000256" key="12">
    <source>
        <dbReference type="ARBA" id="ARBA00023170"/>
    </source>
</evidence>
<protein>
    <recommendedName>
        <fullName evidence="16">Protein kinase domain-containing protein</fullName>
    </recommendedName>
</protein>
<evidence type="ECO:0000256" key="14">
    <source>
        <dbReference type="SAM" id="Phobius"/>
    </source>
</evidence>
<dbReference type="GO" id="GO:0004672">
    <property type="term" value="F:protein kinase activity"/>
    <property type="evidence" value="ECO:0007669"/>
    <property type="project" value="InterPro"/>
</dbReference>
<dbReference type="Pfam" id="PF08263">
    <property type="entry name" value="LRRNT_2"/>
    <property type="match status" value="1"/>
</dbReference>
<evidence type="ECO:0000256" key="2">
    <source>
        <dbReference type="ARBA" id="ARBA00008684"/>
    </source>
</evidence>
<dbReference type="FunFam" id="1.10.510.10:FF:001306">
    <property type="entry name" value="Leucine-rich repeat receptor-like protein kinase TDR"/>
    <property type="match status" value="1"/>
</dbReference>
<dbReference type="InterPro" id="IPR032675">
    <property type="entry name" value="LRR_dom_sf"/>
</dbReference>